<evidence type="ECO:0000313" key="2">
    <source>
        <dbReference type="Proteomes" id="UP000184396"/>
    </source>
</evidence>
<organism evidence="1 2">
    <name type="scientific">Algibacter luteus</name>
    <dbReference type="NCBI Taxonomy" id="1178825"/>
    <lineage>
        <taxon>Bacteria</taxon>
        <taxon>Pseudomonadati</taxon>
        <taxon>Bacteroidota</taxon>
        <taxon>Flavobacteriia</taxon>
        <taxon>Flavobacteriales</taxon>
        <taxon>Flavobacteriaceae</taxon>
        <taxon>Algibacter</taxon>
    </lineage>
</organism>
<dbReference type="InterPro" id="IPR058595">
    <property type="entry name" value="Avidin-like"/>
</dbReference>
<dbReference type="RefSeq" id="WP_019388410.1">
    <property type="nucleotide sequence ID" value="NZ_ALIH01000013.1"/>
</dbReference>
<reference evidence="1 2" key="1">
    <citation type="submission" date="2016-11" db="EMBL/GenBank/DDBJ databases">
        <authorList>
            <person name="Jaros S."/>
            <person name="Januszkiewicz K."/>
            <person name="Wedrychowicz H."/>
        </authorList>
    </citation>
    <scope>NUCLEOTIDE SEQUENCE [LARGE SCALE GENOMIC DNA]</scope>
    <source>
        <strain evidence="1 2">CGMCC 1.12213</strain>
    </source>
</reference>
<protein>
    <recommendedName>
        <fullName evidence="3">N-acetylglutamate synthase</fullName>
    </recommendedName>
</protein>
<accession>A0A1M6D4L2</accession>
<evidence type="ECO:0008006" key="3">
    <source>
        <dbReference type="Google" id="ProtNLM"/>
    </source>
</evidence>
<dbReference type="STRING" id="1178825.SAMN05216261_1351"/>
<dbReference type="eggNOG" id="COG0590">
    <property type="taxonomic scope" value="Bacteria"/>
</dbReference>
<gene>
    <name evidence="1" type="ORF">SAMN05216261_1351</name>
</gene>
<dbReference type="Pfam" id="PF26421">
    <property type="entry name" value="Avidin_like"/>
    <property type="match status" value="1"/>
</dbReference>
<dbReference type="AlphaFoldDB" id="A0A1M6D4L2"/>
<dbReference type="EMBL" id="FQYK01000003">
    <property type="protein sequence ID" value="SHI67948.1"/>
    <property type="molecule type" value="Genomic_DNA"/>
</dbReference>
<proteinExistence type="predicted"/>
<evidence type="ECO:0000313" key="1">
    <source>
        <dbReference type="EMBL" id="SHI67948.1"/>
    </source>
</evidence>
<dbReference type="Proteomes" id="UP000184396">
    <property type="component" value="Unassembled WGS sequence"/>
</dbReference>
<keyword evidence="2" id="KW-1185">Reference proteome</keyword>
<name>A0A1M6D4L2_9FLAO</name>
<sequence>MINYNNKRFRPISSSENSETDASTVFVYKQSGNIVTASYLSKNIVSGHLIGLVSANGSINMRYHQVNKNAELMTGICTSTPEIHTNGKITLHEEWQWTSGNKSKGKSTLQEL</sequence>
<dbReference type="OrthoDB" id="5684515at2"/>